<dbReference type="EMBL" id="QBMN01000228">
    <property type="protein sequence ID" value="PZO33974.1"/>
    <property type="molecule type" value="Genomic_DNA"/>
</dbReference>
<organism evidence="1 2">
    <name type="scientific">Shackletoniella antarctica</name>
    <dbReference type="NCBI Taxonomy" id="268115"/>
    <lineage>
        <taxon>Bacteria</taxon>
        <taxon>Bacillati</taxon>
        <taxon>Cyanobacteriota</taxon>
        <taxon>Cyanophyceae</taxon>
        <taxon>Oculatellales</taxon>
        <taxon>Oculatellaceae</taxon>
        <taxon>Shackletoniella</taxon>
    </lineage>
</organism>
<gene>
    <name evidence="1" type="ORF">DCF17_21230</name>
</gene>
<proteinExistence type="predicted"/>
<evidence type="ECO:0000313" key="1">
    <source>
        <dbReference type="EMBL" id="PZO33974.1"/>
    </source>
</evidence>
<dbReference type="Proteomes" id="UP000249081">
    <property type="component" value="Unassembled WGS sequence"/>
</dbReference>
<evidence type="ECO:0000313" key="2">
    <source>
        <dbReference type="Proteomes" id="UP000249081"/>
    </source>
</evidence>
<sequence length="107" mass="12604">MSEIWRIVGTITYRDGGSREAKILPLVFQAELVRVEFRFLTRPAPVYYRAGWINQVWRLQGKQHLRPGLVVPVAPSVFKFDADRAYQIRFNPVQYLFPCIVTFYRLV</sequence>
<dbReference type="AlphaFoldDB" id="A0A2W4VME7"/>
<reference evidence="1 2" key="2">
    <citation type="submission" date="2018-06" db="EMBL/GenBank/DDBJ databases">
        <title>Metagenomic assembly of (sub)arctic Cyanobacteria and their associated microbiome from non-axenic cultures.</title>
        <authorList>
            <person name="Baurain D."/>
        </authorList>
    </citation>
    <scope>NUCLEOTIDE SEQUENCE [LARGE SCALE GENOMIC DNA]</scope>
    <source>
        <strain evidence="1">ULC041bin1</strain>
    </source>
</reference>
<protein>
    <submittedName>
        <fullName evidence="1">Uncharacterized protein</fullName>
    </submittedName>
</protein>
<accession>A0A2W4VME7</accession>
<reference evidence="2" key="1">
    <citation type="submission" date="2018-04" db="EMBL/GenBank/DDBJ databases">
        <authorList>
            <person name="Cornet L."/>
        </authorList>
    </citation>
    <scope>NUCLEOTIDE SEQUENCE [LARGE SCALE GENOMIC DNA]</scope>
</reference>
<comment type="caution">
    <text evidence="1">The sequence shown here is derived from an EMBL/GenBank/DDBJ whole genome shotgun (WGS) entry which is preliminary data.</text>
</comment>
<name>A0A2W4VME7_9CYAN</name>